<comment type="caution">
    <text evidence="1">The sequence shown here is derived from an EMBL/GenBank/DDBJ whole genome shotgun (WGS) entry which is preliminary data.</text>
</comment>
<dbReference type="InterPro" id="IPR009057">
    <property type="entry name" value="Homeodomain-like_sf"/>
</dbReference>
<accession>X0V3R4</accession>
<dbReference type="SUPFAM" id="SSF46689">
    <property type="entry name" value="Homeodomain-like"/>
    <property type="match status" value="1"/>
</dbReference>
<protein>
    <recommendedName>
        <fullName evidence="2">Resolvase HTH domain-containing protein</fullName>
    </recommendedName>
</protein>
<proteinExistence type="predicted"/>
<evidence type="ECO:0000313" key="1">
    <source>
        <dbReference type="EMBL" id="GAF95290.1"/>
    </source>
</evidence>
<dbReference type="EMBL" id="BARS01010592">
    <property type="protein sequence ID" value="GAF95290.1"/>
    <property type="molecule type" value="Genomic_DNA"/>
</dbReference>
<dbReference type="Gene3D" id="1.10.10.60">
    <property type="entry name" value="Homeodomain-like"/>
    <property type="match status" value="1"/>
</dbReference>
<name>X0V3R4_9ZZZZ</name>
<dbReference type="Pfam" id="PF13384">
    <property type="entry name" value="HTH_23"/>
    <property type="match status" value="1"/>
</dbReference>
<evidence type="ECO:0008006" key="2">
    <source>
        <dbReference type="Google" id="ProtNLM"/>
    </source>
</evidence>
<gene>
    <name evidence="1" type="ORF">S01H1_19582</name>
</gene>
<reference evidence="1" key="1">
    <citation type="journal article" date="2014" name="Front. Microbiol.">
        <title>High frequency of phylogenetically diverse reductive dehalogenase-homologous genes in deep subseafloor sedimentary metagenomes.</title>
        <authorList>
            <person name="Kawai M."/>
            <person name="Futagami T."/>
            <person name="Toyoda A."/>
            <person name="Takaki Y."/>
            <person name="Nishi S."/>
            <person name="Hori S."/>
            <person name="Arai W."/>
            <person name="Tsubouchi T."/>
            <person name="Morono Y."/>
            <person name="Uchiyama I."/>
            <person name="Ito T."/>
            <person name="Fujiyama A."/>
            <person name="Inagaki F."/>
            <person name="Takami H."/>
        </authorList>
    </citation>
    <scope>NUCLEOTIDE SEQUENCE</scope>
    <source>
        <strain evidence="1">Expedition CK06-06</strain>
    </source>
</reference>
<sequence length="54" mass="6311">MALQKLPKNVTDEEKIQKAKELYSKGWSQSKIAKYLGVAKSTVLNWIHDYPYRN</sequence>
<dbReference type="AlphaFoldDB" id="X0V3R4"/>
<organism evidence="1">
    <name type="scientific">marine sediment metagenome</name>
    <dbReference type="NCBI Taxonomy" id="412755"/>
    <lineage>
        <taxon>unclassified sequences</taxon>
        <taxon>metagenomes</taxon>
        <taxon>ecological metagenomes</taxon>
    </lineage>
</organism>